<feature type="transmembrane region" description="Helical" evidence="6">
    <location>
        <begin position="200"/>
        <end position="218"/>
    </location>
</feature>
<keyword evidence="9" id="KW-1185">Reference proteome</keyword>
<evidence type="ECO:0000313" key="8">
    <source>
        <dbReference type="EMBL" id="PON33533.1"/>
    </source>
</evidence>
<dbReference type="AlphaFoldDB" id="A0A2P5AAH3"/>
<comment type="subcellular location">
    <subcellularLocation>
        <location evidence="1">Membrane</location>
        <topology evidence="1">Multi-pass membrane protein</topology>
    </subcellularLocation>
</comment>
<dbReference type="PANTHER" id="PTHR10556">
    <property type="entry name" value="3-OXO-5-ALPHA-STEROID 4-DEHYDROGENASE"/>
    <property type="match status" value="1"/>
</dbReference>
<dbReference type="GO" id="GO:0006629">
    <property type="term" value="P:lipid metabolic process"/>
    <property type="evidence" value="ECO:0007669"/>
    <property type="project" value="InterPro"/>
</dbReference>
<evidence type="ECO:0000313" key="9">
    <source>
        <dbReference type="Proteomes" id="UP000237105"/>
    </source>
</evidence>
<dbReference type="Proteomes" id="UP000237105">
    <property type="component" value="Unassembled WGS sequence"/>
</dbReference>
<organism evidence="8 9">
    <name type="scientific">Parasponia andersonii</name>
    <name type="common">Sponia andersonii</name>
    <dbReference type="NCBI Taxonomy" id="3476"/>
    <lineage>
        <taxon>Eukaryota</taxon>
        <taxon>Viridiplantae</taxon>
        <taxon>Streptophyta</taxon>
        <taxon>Embryophyta</taxon>
        <taxon>Tracheophyta</taxon>
        <taxon>Spermatophyta</taxon>
        <taxon>Magnoliopsida</taxon>
        <taxon>eudicotyledons</taxon>
        <taxon>Gunneridae</taxon>
        <taxon>Pentapetalae</taxon>
        <taxon>rosids</taxon>
        <taxon>fabids</taxon>
        <taxon>Rosales</taxon>
        <taxon>Cannabaceae</taxon>
        <taxon>Parasponia</taxon>
    </lineage>
</organism>
<proteinExistence type="inferred from homology"/>
<reference evidence="9" key="1">
    <citation type="submission" date="2016-06" db="EMBL/GenBank/DDBJ databases">
        <title>Parallel loss of symbiosis genes in relatives of nitrogen-fixing non-legume Parasponia.</title>
        <authorList>
            <person name="Van Velzen R."/>
            <person name="Holmer R."/>
            <person name="Bu F."/>
            <person name="Rutten L."/>
            <person name="Van Zeijl A."/>
            <person name="Liu W."/>
            <person name="Santuari L."/>
            <person name="Cao Q."/>
            <person name="Sharma T."/>
            <person name="Shen D."/>
            <person name="Roswanjaya Y."/>
            <person name="Wardhani T."/>
            <person name="Kalhor M.S."/>
            <person name="Jansen J."/>
            <person name="Van den Hoogen J."/>
            <person name="Gungor B."/>
            <person name="Hartog M."/>
            <person name="Hontelez J."/>
            <person name="Verver J."/>
            <person name="Yang W.-C."/>
            <person name="Schijlen E."/>
            <person name="Repin R."/>
            <person name="Schilthuizen M."/>
            <person name="Schranz E."/>
            <person name="Heidstra R."/>
            <person name="Miyata K."/>
            <person name="Fedorova E."/>
            <person name="Kohlen W."/>
            <person name="Bisseling T."/>
            <person name="Smit S."/>
            <person name="Geurts R."/>
        </authorList>
    </citation>
    <scope>NUCLEOTIDE SEQUENCE [LARGE SCALE GENOMIC DNA]</scope>
    <source>
        <strain evidence="9">cv. WU1-14</strain>
    </source>
</reference>
<dbReference type="EMBL" id="JXTB01000721">
    <property type="protein sequence ID" value="PON33533.1"/>
    <property type="molecule type" value="Genomic_DNA"/>
</dbReference>
<comment type="similarity">
    <text evidence="2">Belongs to the steroid 5-alpha reductase family.</text>
</comment>
<dbReference type="InterPro" id="IPR001104">
    <property type="entry name" value="3-oxo-5_a-steroid_4-DH_C"/>
</dbReference>
<evidence type="ECO:0000259" key="7">
    <source>
        <dbReference type="Pfam" id="PF02544"/>
    </source>
</evidence>
<evidence type="ECO:0000256" key="3">
    <source>
        <dbReference type="ARBA" id="ARBA00022692"/>
    </source>
</evidence>
<dbReference type="PANTHER" id="PTHR10556:SF35">
    <property type="entry name" value="3-OXO-5-ALPHA-STEROID 4-DEHYDROGENASE FAMILY PROTEIN"/>
    <property type="match status" value="1"/>
</dbReference>
<keyword evidence="4 6" id="KW-1133">Transmembrane helix</keyword>
<feature type="transmembrane region" description="Helical" evidence="6">
    <location>
        <begin position="224"/>
        <end position="247"/>
    </location>
</feature>
<accession>A0A2P5AAH3</accession>
<dbReference type="OrthoDB" id="5788137at2759"/>
<feature type="domain" description="3-oxo-5-alpha-steroid 4-dehydrogenase C-terminal" evidence="7">
    <location>
        <begin position="153"/>
        <end position="276"/>
    </location>
</feature>
<protein>
    <submittedName>
        <fullName evidence="8">3-oxo-5-alpha-steroid 4-dehydrogenase, C-terminal</fullName>
    </submittedName>
</protein>
<dbReference type="GO" id="GO:0016627">
    <property type="term" value="F:oxidoreductase activity, acting on the CH-CH group of donors"/>
    <property type="evidence" value="ECO:0007669"/>
    <property type="project" value="InterPro"/>
</dbReference>
<feature type="transmembrane region" description="Helical" evidence="6">
    <location>
        <begin position="76"/>
        <end position="95"/>
    </location>
</feature>
<gene>
    <name evidence="8" type="ORF">PanWU01x14_351980</name>
</gene>
<keyword evidence="5 6" id="KW-0472">Membrane</keyword>
<name>A0A2P5AAH3_PARAD</name>
<evidence type="ECO:0000256" key="2">
    <source>
        <dbReference type="ARBA" id="ARBA00007742"/>
    </source>
</evidence>
<feature type="transmembrane region" description="Helical" evidence="6">
    <location>
        <begin position="167"/>
        <end position="188"/>
    </location>
</feature>
<dbReference type="FunFam" id="1.20.120.1630:FF:000017">
    <property type="entry name" value="3-oxo-5-alpha-steroid 4-dehydrogenase family protein"/>
    <property type="match status" value="1"/>
</dbReference>
<feature type="transmembrane region" description="Helical" evidence="6">
    <location>
        <begin position="131"/>
        <end position="155"/>
    </location>
</feature>
<dbReference type="Pfam" id="PF02544">
    <property type="entry name" value="Steroid_dh"/>
    <property type="match status" value="1"/>
</dbReference>
<evidence type="ECO:0000256" key="5">
    <source>
        <dbReference type="ARBA" id="ARBA00023136"/>
    </source>
</evidence>
<dbReference type="GO" id="GO:0016020">
    <property type="term" value="C:membrane"/>
    <property type="evidence" value="ECO:0007669"/>
    <property type="project" value="UniProtKB-SubCell"/>
</dbReference>
<keyword evidence="3 6" id="KW-0812">Transmembrane</keyword>
<dbReference type="STRING" id="3476.A0A2P5AAH3"/>
<feature type="transmembrane region" description="Helical" evidence="6">
    <location>
        <begin position="20"/>
        <end position="39"/>
    </location>
</feature>
<evidence type="ECO:0000256" key="6">
    <source>
        <dbReference type="SAM" id="Phobius"/>
    </source>
</evidence>
<dbReference type="Gene3D" id="1.20.120.1630">
    <property type="match status" value="1"/>
</dbReference>
<comment type="caution">
    <text evidence="8">The sequence shown here is derived from an EMBL/GenBank/DDBJ whole genome shotgun (WGS) entry which is preliminary data.</text>
</comment>
<sequence>MNMVSILVQFVFPQPPSVLLNAMSVIYLASSAIGGLSELRGNNMPYSKFLNLTNDSQKQFLAKERKKGTTNVPSRWGMLICYTPAFLASVAMFSLFPHDSIRMLLLKSALAFHFFKRVFEVSFVHKYSSNIVLSTAIIISINYLSNTTSMVYAQYLSQGLVEPPSDLKYIGFLLFLIGISGNFYHHCLLSQLREKGEKKYKIPSGGLFGLVICPHYLFEIIEFLGFSFISQTLHALSVSIGTMLYLVGRSYATRQWYLSKQDDFPLDVKALIPYLF</sequence>
<dbReference type="PROSITE" id="PS50244">
    <property type="entry name" value="S5A_REDUCTASE"/>
    <property type="match status" value="1"/>
</dbReference>
<evidence type="ECO:0000256" key="4">
    <source>
        <dbReference type="ARBA" id="ARBA00022989"/>
    </source>
</evidence>
<dbReference type="InterPro" id="IPR039357">
    <property type="entry name" value="SRD5A/TECR"/>
</dbReference>
<evidence type="ECO:0000256" key="1">
    <source>
        <dbReference type="ARBA" id="ARBA00004141"/>
    </source>
</evidence>